<dbReference type="GO" id="GO:0008168">
    <property type="term" value="F:methyltransferase activity"/>
    <property type="evidence" value="ECO:0007669"/>
    <property type="project" value="UniProtKB-KW"/>
</dbReference>
<feature type="domain" description="Methyltransferase" evidence="2">
    <location>
        <begin position="42"/>
        <end position="154"/>
    </location>
</feature>
<dbReference type="Gene3D" id="3.40.50.150">
    <property type="entry name" value="Vaccinia Virus protein VP39"/>
    <property type="match status" value="1"/>
</dbReference>
<evidence type="ECO:0000313" key="4">
    <source>
        <dbReference type="Proteomes" id="UP000503264"/>
    </source>
</evidence>
<dbReference type="InterPro" id="IPR025714">
    <property type="entry name" value="Methyltranfer_dom"/>
</dbReference>
<keyword evidence="3" id="KW-0489">Methyltransferase</keyword>
<dbReference type="CDD" id="cd02440">
    <property type="entry name" value="AdoMet_MTases"/>
    <property type="match status" value="1"/>
</dbReference>
<dbReference type="GO" id="GO:0032259">
    <property type="term" value="P:methylation"/>
    <property type="evidence" value="ECO:0007669"/>
    <property type="project" value="UniProtKB-KW"/>
</dbReference>
<organism evidence="3 4">
    <name type="scientific">Campylobacter mucosalis CCUG 21559</name>
    <dbReference type="NCBI Taxonomy" id="1032067"/>
    <lineage>
        <taxon>Bacteria</taxon>
        <taxon>Pseudomonadati</taxon>
        <taxon>Campylobacterota</taxon>
        <taxon>Epsilonproteobacteria</taxon>
        <taxon>Campylobacterales</taxon>
        <taxon>Campylobacteraceae</taxon>
        <taxon>Campylobacter</taxon>
    </lineage>
</organism>
<gene>
    <name evidence="3" type="ORF">CMUC_0442</name>
</gene>
<name>A0A6G5QEY8_9BACT</name>
<accession>A0A6G5QEY8</accession>
<feature type="domain" description="Methyltransferase regulatory" evidence="1">
    <location>
        <begin position="224"/>
        <end position="307"/>
    </location>
</feature>
<evidence type="ECO:0000313" key="3">
    <source>
        <dbReference type="EMBL" id="QCD44255.1"/>
    </source>
</evidence>
<dbReference type="InterPro" id="IPR018773">
    <property type="entry name" value="MeTrfase_reg_dom_prd"/>
</dbReference>
<sequence>MQDIQESYDKLPYFSNVFVETSPFRLEAIGKFLTLNPAKAYNARVLEIGCSYGGNLLPFAAQNPNAKILGIDLSQTQIQTANELADKMGLKNIKFMQKDICELSPQDVKEFEKFDYILCHGVYSWVPDFVRDAILKVIKNFLDPNGIAYISYNTYPGWKTKEVIREFLKFGTQNSNTPTQKCKKANELLDTFGLYLEFMEQNETDVPHLQALNRYIKDLNGRSDTYIFHEFLESFNRPLWFKEFAQALDQNGLSYLTDTNLDDIFHQNVGIKEFDDWVDINFTDRIEKEQALDFFTNKTFRKSLVVHKESMGGGSGEFHAEIGVNELSLINLSTTFKKQSDGSYKSINDKSMKPEYNWLYDVFNKVCPESINFASLASLLDNENAVQTAYLGFLEILGKDCAILSTFKTENIKYEVGKTRLKENLRGYFQYFANNKKPVIGFSNMFNVKVKFSHIDAAMALNFDGKKSIDDIVTIAGNLLKTNKLTLSVYETNVKPSDKKESKKLLLEYVKNIEAMLSDNYFLENFS</sequence>
<dbReference type="Proteomes" id="UP000503264">
    <property type="component" value="Chromosome"/>
</dbReference>
<dbReference type="Pfam" id="PF13847">
    <property type="entry name" value="Methyltransf_31"/>
    <property type="match status" value="1"/>
</dbReference>
<dbReference type="InterPro" id="IPR029063">
    <property type="entry name" value="SAM-dependent_MTases_sf"/>
</dbReference>
<evidence type="ECO:0000259" key="2">
    <source>
        <dbReference type="Pfam" id="PF13847"/>
    </source>
</evidence>
<dbReference type="Pfam" id="PF10119">
    <property type="entry name" value="MethyTransf_Reg"/>
    <property type="match status" value="1"/>
</dbReference>
<dbReference type="AlphaFoldDB" id="A0A6G5QEY8"/>
<proteinExistence type="predicted"/>
<protein>
    <submittedName>
        <fullName evidence="3">SAM-dependent methyltransferase</fullName>
    </submittedName>
</protein>
<dbReference type="EMBL" id="CP012542">
    <property type="protein sequence ID" value="QCD44255.1"/>
    <property type="molecule type" value="Genomic_DNA"/>
</dbReference>
<dbReference type="PANTHER" id="PTHR43667:SF2">
    <property type="entry name" value="FATTY ACID C-METHYL TRANSFERASE"/>
    <property type="match status" value="1"/>
</dbReference>
<dbReference type="RefSeq" id="WP_171993455.1">
    <property type="nucleotide sequence ID" value="NZ_CP012542.1"/>
</dbReference>
<keyword evidence="4" id="KW-1185">Reference proteome</keyword>
<reference evidence="3 4" key="1">
    <citation type="submission" date="2016-07" db="EMBL/GenBank/DDBJ databases">
        <title>Comparative genomics of the Campylobacter concisus group.</title>
        <authorList>
            <person name="Miller W.G."/>
            <person name="Yee E."/>
            <person name="Chapman M.H."/>
            <person name="Huynh S."/>
            <person name="Bono J.L."/>
            <person name="On S.L.W."/>
            <person name="StLeger J."/>
            <person name="Foster G."/>
            <person name="Parker C.T."/>
        </authorList>
    </citation>
    <scope>NUCLEOTIDE SEQUENCE [LARGE SCALE GENOMIC DNA]</scope>
    <source>
        <strain evidence="3 4">CCUG 21559</strain>
    </source>
</reference>
<dbReference type="SUPFAM" id="SSF53335">
    <property type="entry name" value="S-adenosyl-L-methionine-dependent methyltransferases"/>
    <property type="match status" value="1"/>
</dbReference>
<evidence type="ECO:0000259" key="1">
    <source>
        <dbReference type="Pfam" id="PF10119"/>
    </source>
</evidence>
<dbReference type="PANTHER" id="PTHR43667">
    <property type="entry name" value="CYCLOPROPANE-FATTY-ACYL-PHOSPHOLIPID SYNTHASE"/>
    <property type="match status" value="1"/>
</dbReference>
<dbReference type="InterPro" id="IPR050723">
    <property type="entry name" value="CFA/CMAS"/>
</dbReference>
<keyword evidence="3" id="KW-0808">Transferase</keyword>